<name>A0A0G4GQ73_9ALVE</name>
<dbReference type="SUPFAM" id="SSF48403">
    <property type="entry name" value="Ankyrin repeat"/>
    <property type="match status" value="1"/>
</dbReference>
<protein>
    <submittedName>
        <fullName evidence="1">Uncharacterized protein</fullName>
    </submittedName>
</protein>
<dbReference type="VEuPathDB" id="CryptoDB:Cvel_727"/>
<organism evidence="1">
    <name type="scientific">Chromera velia CCMP2878</name>
    <dbReference type="NCBI Taxonomy" id="1169474"/>
    <lineage>
        <taxon>Eukaryota</taxon>
        <taxon>Sar</taxon>
        <taxon>Alveolata</taxon>
        <taxon>Colpodellida</taxon>
        <taxon>Chromeraceae</taxon>
        <taxon>Chromera</taxon>
    </lineage>
</organism>
<dbReference type="InterPro" id="IPR036770">
    <property type="entry name" value="Ankyrin_rpt-contain_sf"/>
</dbReference>
<accession>A0A0G4GQ73</accession>
<proteinExistence type="predicted"/>
<dbReference type="PhylomeDB" id="A0A0G4GQ73"/>
<sequence length="265" mass="28607">MLRARTLRDEGQRGAASSDIAEVQSLIMLHLKKGADPNVEGGIEDPHKWVRPLADKTTVTSVPLEFALHQVTFFGRECGREVWWRIVTALIQMGAHPDLLKGRLRDASPWLNDIIGTSSCRGPELEKILRSLPASVANSATTVRLGSPFYTQVLESPLGAALAAQYSEGLKALIDAGADVNVATCTRWGPKRGPSIKPRAPLLLALETRQWEAAEILVQGGADTKCVREEFEGVRGTPACLQECPATLLSLIWPALTASAPLESG</sequence>
<evidence type="ECO:0000313" key="1">
    <source>
        <dbReference type="EMBL" id="CEM32561.1"/>
    </source>
</evidence>
<dbReference type="Gene3D" id="1.25.40.20">
    <property type="entry name" value="Ankyrin repeat-containing domain"/>
    <property type="match status" value="1"/>
</dbReference>
<gene>
    <name evidence="1" type="ORF">Cvel_727</name>
</gene>
<reference evidence="1" key="1">
    <citation type="submission" date="2014-11" db="EMBL/GenBank/DDBJ databases">
        <authorList>
            <person name="Otto D Thomas"/>
            <person name="Naeem Raeece"/>
        </authorList>
    </citation>
    <scope>NUCLEOTIDE SEQUENCE</scope>
</reference>
<dbReference type="EMBL" id="CDMZ01001436">
    <property type="protein sequence ID" value="CEM32561.1"/>
    <property type="molecule type" value="Genomic_DNA"/>
</dbReference>
<dbReference type="AlphaFoldDB" id="A0A0G4GQ73"/>